<evidence type="ECO:0008006" key="3">
    <source>
        <dbReference type="Google" id="ProtNLM"/>
    </source>
</evidence>
<reference evidence="1 2" key="1">
    <citation type="submission" date="2014-03" db="EMBL/GenBank/DDBJ databases">
        <title>Draft genome of the hookworm Oesophagostomum dentatum.</title>
        <authorList>
            <person name="Mitreva M."/>
        </authorList>
    </citation>
    <scope>NUCLEOTIDE SEQUENCE [LARGE SCALE GENOMIC DNA]</scope>
    <source>
        <strain evidence="1 2">OD-Hann</strain>
    </source>
</reference>
<dbReference type="EMBL" id="KN549413">
    <property type="protein sequence ID" value="KHJ97697.1"/>
    <property type="molecule type" value="Genomic_DNA"/>
</dbReference>
<evidence type="ECO:0000313" key="1">
    <source>
        <dbReference type="EMBL" id="KHJ97697.1"/>
    </source>
</evidence>
<organism evidence="1 2">
    <name type="scientific">Oesophagostomum dentatum</name>
    <name type="common">Nodular worm</name>
    <dbReference type="NCBI Taxonomy" id="61180"/>
    <lineage>
        <taxon>Eukaryota</taxon>
        <taxon>Metazoa</taxon>
        <taxon>Ecdysozoa</taxon>
        <taxon>Nematoda</taxon>
        <taxon>Chromadorea</taxon>
        <taxon>Rhabditida</taxon>
        <taxon>Rhabditina</taxon>
        <taxon>Rhabditomorpha</taxon>
        <taxon>Strongyloidea</taxon>
        <taxon>Strongylidae</taxon>
        <taxon>Oesophagostomum</taxon>
    </lineage>
</organism>
<proteinExistence type="predicted"/>
<accession>A0A0B1TPG4</accession>
<dbReference type="Proteomes" id="UP000053660">
    <property type="component" value="Unassembled WGS sequence"/>
</dbReference>
<evidence type="ECO:0000313" key="2">
    <source>
        <dbReference type="Proteomes" id="UP000053660"/>
    </source>
</evidence>
<protein>
    <recommendedName>
        <fullName evidence="3">PAN domain protein</fullName>
    </recommendedName>
</protein>
<sequence length="322" mass="37193">MDKGRYWGQREILLGKDYFSAVLFSEKFYKPFERSYFIADCATRVDILDGADLVEAVATFLTEKSIALSAMHCALECYHKNCDVAYFHERTRECRYTADSATSTSKLPCNDIVAQEHKEGVEVLDKVKRFCMRCRGFTVSESRTRTGDDNTLVQVQSNTIETKPVPVRIIHPAKPRVRLILPSQLNVSIPARPRVPLPHSLRWNPNQKAETLPTRINSTRMLTRPRYLSLDIQRVDGTTDREARPGDFRVHRLYLPSTTLRPVYIKSRVNSQRYRKLGGFSFRKDLYKLSLLPSHRTRFYNEGAAKGNIRFLRKKKRGWGTA</sequence>
<dbReference type="OrthoDB" id="5840838at2759"/>
<dbReference type="AlphaFoldDB" id="A0A0B1TPG4"/>
<gene>
    <name evidence="1" type="ORF">OESDEN_02327</name>
</gene>
<keyword evidence="2" id="KW-1185">Reference proteome</keyword>
<name>A0A0B1TPG4_OESDE</name>